<name>A0ABV9CD31_9ACTN</name>
<dbReference type="InterPro" id="IPR000157">
    <property type="entry name" value="TIR_dom"/>
</dbReference>
<dbReference type="InterPro" id="IPR035897">
    <property type="entry name" value="Toll_tir_struct_dom_sf"/>
</dbReference>
<organism evidence="2 3">
    <name type="scientific">Sphaerisporangium dianthi</name>
    <dbReference type="NCBI Taxonomy" id="1436120"/>
    <lineage>
        <taxon>Bacteria</taxon>
        <taxon>Bacillati</taxon>
        <taxon>Actinomycetota</taxon>
        <taxon>Actinomycetes</taxon>
        <taxon>Streptosporangiales</taxon>
        <taxon>Streptosporangiaceae</taxon>
        <taxon>Sphaerisporangium</taxon>
    </lineage>
</organism>
<dbReference type="SMART" id="SM00255">
    <property type="entry name" value="TIR"/>
    <property type="match status" value="1"/>
</dbReference>
<sequence>MSDGGASRVKVFISYSSADREFARFLDGSLAAAGVATFLAERDLKVGDSIPERIFGEIAAATSLIYIVSHASMRSPWVREELGVAKIRSMEGKGFGILPLLLDDVALPPSVSHIKYADFRDWRDATSYRKTMLELLRSLGGAPVLIGQRQILWYLDNLDALKFVKHALSVLHTRTDTAAGYFQWFNSWHWSVKYAAYDDDPPFLSAMDRLEELLAPVADGDQRLRALKECIEPAKKAVARGARDPGDRAESSRRIREVVEICARMLAILNDLEGDFEASVHAAIAARMDHP</sequence>
<keyword evidence="2" id="KW-0675">Receptor</keyword>
<feature type="domain" description="TIR" evidence="1">
    <location>
        <begin position="7"/>
        <end position="171"/>
    </location>
</feature>
<dbReference type="Pfam" id="PF13676">
    <property type="entry name" value="TIR_2"/>
    <property type="match status" value="1"/>
</dbReference>
<reference evidence="3" key="1">
    <citation type="journal article" date="2019" name="Int. J. Syst. Evol. Microbiol.">
        <title>The Global Catalogue of Microorganisms (GCM) 10K type strain sequencing project: providing services to taxonomists for standard genome sequencing and annotation.</title>
        <authorList>
            <consortium name="The Broad Institute Genomics Platform"/>
            <consortium name="The Broad Institute Genome Sequencing Center for Infectious Disease"/>
            <person name="Wu L."/>
            <person name="Ma J."/>
        </authorList>
    </citation>
    <scope>NUCLEOTIDE SEQUENCE [LARGE SCALE GENOMIC DNA]</scope>
    <source>
        <strain evidence="3">CGMCC 4.7132</strain>
    </source>
</reference>
<comment type="caution">
    <text evidence="2">The sequence shown here is derived from an EMBL/GenBank/DDBJ whole genome shotgun (WGS) entry which is preliminary data.</text>
</comment>
<proteinExistence type="predicted"/>
<keyword evidence="3" id="KW-1185">Reference proteome</keyword>
<dbReference type="Gene3D" id="3.40.50.10140">
    <property type="entry name" value="Toll/interleukin-1 receptor homology (TIR) domain"/>
    <property type="match status" value="1"/>
</dbReference>
<evidence type="ECO:0000259" key="1">
    <source>
        <dbReference type="PROSITE" id="PS50104"/>
    </source>
</evidence>
<dbReference type="PROSITE" id="PS50104">
    <property type="entry name" value="TIR"/>
    <property type="match status" value="1"/>
</dbReference>
<evidence type="ECO:0000313" key="2">
    <source>
        <dbReference type="EMBL" id="MFC4530547.1"/>
    </source>
</evidence>
<dbReference type="RefSeq" id="WP_380838431.1">
    <property type="nucleotide sequence ID" value="NZ_JBHSFP010000003.1"/>
</dbReference>
<gene>
    <name evidence="2" type="ORF">ACFO60_07210</name>
</gene>
<accession>A0ABV9CD31</accession>
<dbReference type="Proteomes" id="UP001596004">
    <property type="component" value="Unassembled WGS sequence"/>
</dbReference>
<dbReference type="SUPFAM" id="SSF52200">
    <property type="entry name" value="Toll/Interleukin receptor TIR domain"/>
    <property type="match status" value="1"/>
</dbReference>
<protein>
    <submittedName>
        <fullName evidence="2">Toll/interleukin-1 receptor domain-containing protein</fullName>
    </submittedName>
</protein>
<evidence type="ECO:0000313" key="3">
    <source>
        <dbReference type="Proteomes" id="UP001596004"/>
    </source>
</evidence>
<dbReference type="EMBL" id="JBHSFP010000003">
    <property type="protein sequence ID" value="MFC4530547.1"/>
    <property type="molecule type" value="Genomic_DNA"/>
</dbReference>